<keyword evidence="3" id="KW-1185">Reference proteome</keyword>
<comment type="caution">
    <text evidence="2">The sequence shown here is derived from an EMBL/GenBank/DDBJ whole genome shotgun (WGS) entry which is preliminary data.</text>
</comment>
<sequence length="257" mass="28367">MNTIDKKNDRIMVDLETLGKRAGCAILSIGAVTFSAETGIVGTPFYMVVNASSCALYGLHSDPETVAWWDAQSDEAKRVLRYAEDYETSASIKFALAQFNEYVSQFDNPEIWGNGSDFDNAILIAAMAQCGIEPAWKFWNNRCFRTLKNMYPEIKMDRHGTHHNALDDATTQAKHAIAILKQAGSVAGFKEAISTWKDATPGNGESNIEAMIQRINWLENNIQRVEKLLSDDASAMSFQTLGQYRAALIKALKGGAA</sequence>
<dbReference type="Pfam" id="PF16473">
    <property type="entry name" value="Rv2179c-like"/>
    <property type="match status" value="1"/>
</dbReference>
<dbReference type="InterPro" id="IPR012337">
    <property type="entry name" value="RNaseH-like_sf"/>
</dbReference>
<organism evidence="2 3">
    <name type="scientific">Undibacterium aquatile</name>
    <dbReference type="NCBI Taxonomy" id="1537398"/>
    <lineage>
        <taxon>Bacteria</taxon>
        <taxon>Pseudomonadati</taxon>
        <taxon>Pseudomonadota</taxon>
        <taxon>Betaproteobacteria</taxon>
        <taxon>Burkholderiales</taxon>
        <taxon>Oxalobacteraceae</taxon>
        <taxon>Undibacterium</taxon>
    </lineage>
</organism>
<evidence type="ECO:0000259" key="1">
    <source>
        <dbReference type="Pfam" id="PF16473"/>
    </source>
</evidence>
<proteinExistence type="predicted"/>
<evidence type="ECO:0000313" key="2">
    <source>
        <dbReference type="EMBL" id="MBC3811365.1"/>
    </source>
</evidence>
<gene>
    <name evidence="2" type="ORF">H8K26_07905</name>
</gene>
<protein>
    <submittedName>
        <fullName evidence="2">3'-5' exoribonuclease</fullName>
    </submittedName>
</protein>
<dbReference type="SUPFAM" id="SSF53098">
    <property type="entry name" value="Ribonuclease H-like"/>
    <property type="match status" value="1"/>
</dbReference>
<dbReference type="InterPro" id="IPR033390">
    <property type="entry name" value="Rv2179c-like"/>
</dbReference>
<reference evidence="2 3" key="1">
    <citation type="submission" date="2020-08" db="EMBL/GenBank/DDBJ databases">
        <title>Novel species isolated from subtropical streams in China.</title>
        <authorList>
            <person name="Lu H."/>
        </authorList>
    </citation>
    <scope>NUCLEOTIDE SEQUENCE [LARGE SCALE GENOMIC DNA]</scope>
    <source>
        <strain evidence="2 3">CCTCC AB 2015119</strain>
    </source>
</reference>
<dbReference type="Gene3D" id="3.30.420.10">
    <property type="entry name" value="Ribonuclease H-like superfamily/Ribonuclease H"/>
    <property type="match status" value="1"/>
</dbReference>
<dbReference type="EMBL" id="JACOFT010000002">
    <property type="protein sequence ID" value="MBC3811365.1"/>
    <property type="molecule type" value="Genomic_DNA"/>
</dbReference>
<accession>A0ABR6XF06</accession>
<evidence type="ECO:0000313" key="3">
    <source>
        <dbReference type="Proteomes" id="UP000637632"/>
    </source>
</evidence>
<name>A0ABR6XF06_9BURK</name>
<dbReference type="RefSeq" id="WP_190478609.1">
    <property type="nucleotide sequence ID" value="NZ_JACOFT010000002.1"/>
</dbReference>
<dbReference type="Proteomes" id="UP000637632">
    <property type="component" value="Unassembled WGS sequence"/>
</dbReference>
<dbReference type="InterPro" id="IPR036397">
    <property type="entry name" value="RNaseH_sf"/>
</dbReference>
<feature type="domain" description="3'-5' exoribonuclease Rv2179c-like" evidence="1">
    <location>
        <begin position="10"/>
        <end position="179"/>
    </location>
</feature>